<dbReference type="InterPro" id="IPR006938">
    <property type="entry name" value="DUF624"/>
</dbReference>
<keyword evidence="1" id="KW-1133">Transmembrane helix</keyword>
<reference evidence="3" key="1">
    <citation type="submission" date="2016-04" db="EMBL/GenBank/DDBJ databases">
        <authorList>
            <person name="Lyu Z."/>
            <person name="Lyu W."/>
        </authorList>
    </citation>
    <scope>NUCLEOTIDE SEQUENCE [LARGE SCALE GENOMIC DNA]</scope>
    <source>
        <strain evidence="3">C44</strain>
    </source>
</reference>
<dbReference type="EMBL" id="LWSG01000001">
    <property type="protein sequence ID" value="OAS89090.1"/>
    <property type="molecule type" value="Genomic_DNA"/>
</dbReference>
<sequence>MNGKQIVTKLDYILQWISRLVILNVLWIFFSILGLFVAGIFPATAALLGVARKWIMGEHEIKIWNTFKQIYRQEFASANIIGWILSIAGIILFINYQLISNSTSDLFFVIPFAFYFIVFFYTILLIWAFPLLVHYKATWRQHIKNAIIIGLSKIHYTIMCGLVIVSIIYFSLSYPGLIPFFTFSAIGCGSMFFSLRIFNKMDQGLNSQLVDNR</sequence>
<dbReference type="AlphaFoldDB" id="A0A179T6R6"/>
<name>A0A179T6R6_9BACI</name>
<dbReference type="Pfam" id="PF04854">
    <property type="entry name" value="DUF624"/>
    <property type="match status" value="1"/>
</dbReference>
<accession>A0A179T6R6</accession>
<evidence type="ECO:0000256" key="1">
    <source>
        <dbReference type="SAM" id="Phobius"/>
    </source>
</evidence>
<dbReference type="Proteomes" id="UP000078534">
    <property type="component" value="Unassembled WGS sequence"/>
</dbReference>
<keyword evidence="1" id="KW-0472">Membrane</keyword>
<feature type="transmembrane region" description="Helical" evidence="1">
    <location>
        <begin position="106"/>
        <end position="133"/>
    </location>
</feature>
<organism evidence="2 3">
    <name type="scientific">Metabacillus litoralis</name>
    <dbReference type="NCBI Taxonomy" id="152268"/>
    <lineage>
        <taxon>Bacteria</taxon>
        <taxon>Bacillati</taxon>
        <taxon>Bacillota</taxon>
        <taxon>Bacilli</taxon>
        <taxon>Bacillales</taxon>
        <taxon>Bacillaceae</taxon>
        <taxon>Metabacillus</taxon>
    </lineage>
</organism>
<keyword evidence="3" id="KW-1185">Reference proteome</keyword>
<comment type="caution">
    <text evidence="2">The sequence shown here is derived from an EMBL/GenBank/DDBJ whole genome shotgun (WGS) entry which is preliminary data.</text>
</comment>
<proteinExistence type="predicted"/>
<dbReference type="STRING" id="152268.A6K24_00550"/>
<keyword evidence="1" id="KW-0812">Transmembrane</keyword>
<feature type="transmembrane region" description="Helical" evidence="1">
    <location>
        <begin position="154"/>
        <end position="172"/>
    </location>
</feature>
<dbReference type="OrthoDB" id="2182676at2"/>
<evidence type="ECO:0000313" key="3">
    <source>
        <dbReference type="Proteomes" id="UP000078534"/>
    </source>
</evidence>
<protein>
    <recommendedName>
        <fullName evidence="4">DUF624 domain-containing protein</fullName>
    </recommendedName>
</protein>
<dbReference type="RefSeq" id="WP_066323896.1">
    <property type="nucleotide sequence ID" value="NZ_LWSG01000001.1"/>
</dbReference>
<evidence type="ECO:0008006" key="4">
    <source>
        <dbReference type="Google" id="ProtNLM"/>
    </source>
</evidence>
<evidence type="ECO:0000313" key="2">
    <source>
        <dbReference type="EMBL" id="OAS89090.1"/>
    </source>
</evidence>
<gene>
    <name evidence="2" type="ORF">A6K24_00550</name>
</gene>
<feature type="transmembrane region" description="Helical" evidence="1">
    <location>
        <begin position="75"/>
        <end position="94"/>
    </location>
</feature>
<feature type="transmembrane region" description="Helical" evidence="1">
    <location>
        <begin position="178"/>
        <end position="198"/>
    </location>
</feature>